<evidence type="ECO:0000256" key="1">
    <source>
        <dbReference type="SAM" id="SignalP"/>
    </source>
</evidence>
<dbReference type="AlphaFoldDB" id="A0A920CRH9"/>
<reference evidence="2 3" key="1">
    <citation type="submission" date="2021-03" db="EMBL/GenBank/DDBJ databases">
        <title>Antimicrobial resistance genes in bacteria isolated from Japanese honey, and their potential for conferring macrolide and lincosamide resistance in the American foulbrood pathogen Paenibacillus larvae.</title>
        <authorList>
            <person name="Okamoto M."/>
            <person name="Kumagai M."/>
            <person name="Kanamori H."/>
            <person name="Takamatsu D."/>
        </authorList>
    </citation>
    <scope>NUCLEOTIDE SEQUENCE [LARGE SCALE GENOMIC DNA]</scope>
    <source>
        <strain evidence="2 3">J34TS1</strain>
    </source>
</reference>
<feature type="signal peptide" evidence="1">
    <location>
        <begin position="1"/>
        <end position="25"/>
    </location>
</feature>
<name>A0A920CRH9_9BACL</name>
<keyword evidence="3" id="KW-1185">Reference proteome</keyword>
<protein>
    <submittedName>
        <fullName evidence="2">Uncharacterized protein</fullName>
    </submittedName>
</protein>
<evidence type="ECO:0000313" key="2">
    <source>
        <dbReference type="EMBL" id="GIO47154.1"/>
    </source>
</evidence>
<evidence type="ECO:0000313" key="3">
    <source>
        <dbReference type="Proteomes" id="UP000682811"/>
    </source>
</evidence>
<gene>
    <name evidence="2" type="ORF">J34TS1_19190</name>
</gene>
<dbReference type="Proteomes" id="UP000682811">
    <property type="component" value="Unassembled WGS sequence"/>
</dbReference>
<dbReference type="EMBL" id="BORT01000006">
    <property type="protein sequence ID" value="GIO47154.1"/>
    <property type="molecule type" value="Genomic_DNA"/>
</dbReference>
<proteinExistence type="predicted"/>
<comment type="caution">
    <text evidence="2">The sequence shown here is derived from an EMBL/GenBank/DDBJ whole genome shotgun (WGS) entry which is preliminary data.</text>
</comment>
<organism evidence="2 3">
    <name type="scientific">Paenibacillus azoreducens</name>
    <dbReference type="NCBI Taxonomy" id="116718"/>
    <lineage>
        <taxon>Bacteria</taxon>
        <taxon>Bacillati</taxon>
        <taxon>Bacillota</taxon>
        <taxon>Bacilli</taxon>
        <taxon>Bacillales</taxon>
        <taxon>Paenibacillaceae</taxon>
        <taxon>Paenibacillus</taxon>
    </lineage>
</organism>
<dbReference type="RefSeq" id="WP_212978051.1">
    <property type="nucleotide sequence ID" value="NZ_AP025343.1"/>
</dbReference>
<sequence>MKKWGLIAASAAAISLLLSAAPIYAVDQPANDETQNAQSPSVKMDPTVQLRLTEVLYKLAGKQAIEFTSVDSSHEDWEVNGILGGKTKGEFIQRYNSAKGRVESTIIIYKQNDLDNVMDAALRGKMSSFIKTFGGSQPFQSDRFWRVYSPYQDNIPRNYWVFWGIDQSLYIDLDNNNNISASVAYPLKKVPAQLNNTANRSIKTLGISIIKPFNNVQRQKDGDKEFVWKYQDNDDVNHVIIGVQSGKVWEVENLSGMDWANDQDFAKTFAKPKLSKAQAISAAKPKVKSLFGINLDGYSVQIKQNEYTFSKKGALSIAGKINKQGKFYSLQLIPANGVRN</sequence>
<accession>A0A920CRH9</accession>
<keyword evidence="1" id="KW-0732">Signal</keyword>
<feature type="chain" id="PRO_5036941637" evidence="1">
    <location>
        <begin position="26"/>
        <end position="340"/>
    </location>
</feature>